<evidence type="ECO:0000256" key="5">
    <source>
        <dbReference type="ARBA" id="ARBA00022777"/>
    </source>
</evidence>
<dbReference type="PROSITE" id="PS50011">
    <property type="entry name" value="PROTEIN_KINASE_DOM"/>
    <property type="match status" value="1"/>
</dbReference>
<keyword evidence="3" id="KW-0808">Transferase</keyword>
<dbReference type="CDD" id="cd00180">
    <property type="entry name" value="PKc"/>
    <property type="match status" value="1"/>
</dbReference>
<evidence type="ECO:0000256" key="7">
    <source>
        <dbReference type="SAM" id="MobiDB-lite"/>
    </source>
</evidence>
<dbReference type="GO" id="GO:0005524">
    <property type="term" value="F:ATP binding"/>
    <property type="evidence" value="ECO:0007669"/>
    <property type="project" value="UniProtKB-KW"/>
</dbReference>
<evidence type="ECO:0000256" key="6">
    <source>
        <dbReference type="ARBA" id="ARBA00022840"/>
    </source>
</evidence>
<evidence type="ECO:0000256" key="4">
    <source>
        <dbReference type="ARBA" id="ARBA00022741"/>
    </source>
</evidence>
<dbReference type="InterPro" id="IPR000719">
    <property type="entry name" value="Prot_kinase_dom"/>
</dbReference>
<dbReference type="AlphaFoldDB" id="A0AAF3EAE0"/>
<dbReference type="SUPFAM" id="SSF56112">
    <property type="entry name" value="Protein kinase-like (PK-like)"/>
    <property type="match status" value="1"/>
</dbReference>
<evidence type="ECO:0000313" key="9">
    <source>
        <dbReference type="Proteomes" id="UP000887575"/>
    </source>
</evidence>
<feature type="domain" description="Protein kinase" evidence="8">
    <location>
        <begin position="1"/>
        <end position="272"/>
    </location>
</feature>
<dbReference type="InterPro" id="IPR011009">
    <property type="entry name" value="Kinase-like_dom_sf"/>
</dbReference>
<dbReference type="Proteomes" id="UP000887575">
    <property type="component" value="Unassembled WGS sequence"/>
</dbReference>
<comment type="similarity">
    <text evidence="1">Belongs to the protein kinase superfamily. STE Ser/Thr protein kinase family. MAP kinase kinase kinase subfamily.</text>
</comment>
<organism evidence="9 10">
    <name type="scientific">Mesorhabditis belari</name>
    <dbReference type="NCBI Taxonomy" id="2138241"/>
    <lineage>
        <taxon>Eukaryota</taxon>
        <taxon>Metazoa</taxon>
        <taxon>Ecdysozoa</taxon>
        <taxon>Nematoda</taxon>
        <taxon>Chromadorea</taxon>
        <taxon>Rhabditida</taxon>
        <taxon>Rhabditina</taxon>
        <taxon>Rhabditomorpha</taxon>
        <taxon>Rhabditoidea</taxon>
        <taxon>Rhabditidae</taxon>
        <taxon>Mesorhabditinae</taxon>
        <taxon>Mesorhabditis</taxon>
    </lineage>
</organism>
<dbReference type="GO" id="GO:0004709">
    <property type="term" value="F:MAP kinase kinase kinase activity"/>
    <property type="evidence" value="ECO:0007669"/>
    <property type="project" value="TreeGrafter"/>
</dbReference>
<sequence>MEILGVGAFGSSRLLKTNEGEFAEKLMIIKEKESFEEEIQSLLHVSHPNIVRHVCYYFEETSFGFRTIVRIEFHSRGTLDKLIHESSFTYSVATVIEWTAELFAALSYLVTVSIVHKNVKPSNVLLSQDFKIKLCDFGCGKDFLQDLMNTSNAGFAAYMSPEANGYGNPNSSIITTASDVYGVGIVLWEVVERRRIFSAIRRKMDGFGIRSSLGQGELTVPLAEANLQIADLIHSSTMIDRHQRPSPANLFKKATGMKKWDIYEKYSIEPILTGGNTTEKPLGIKEEPRFCEEMDNGYEVCKRIERLPQRGCSRNSAFKNKEKYSNWKEKRSLASPIKSSLDDRGKWRKMSENEYEITRGQKERGEGEEEGEEEQEQEQEEEVRWRRPEVFNEPISPSEDEGYSRLANFTSVTPSEGFYETIEDLPSSSGIQRQSNRQAKVLINLSQINNLAATSLELNGSTEEWMVRIEKLKSTPRYCVAQSGFYEKNGQQVEIDSRTYEDFIRISDAAWKKQRNSYSYQIMQMMVMNLERKQLLPLIKKLCLNEYYSRAAWCTFFCIERFSIVDVNWLGIADCLFRIILRELIEQNIPETDPQIAKQVTRYIIIHHRIERLTKNEEIRQIWKIARFLLNFDISRYGSENETEFREVYLNVLKKLANDCKNEPKKKGGLPKDLVDALEADIEQMKGHGPSFEERKFCIALWSLPIMSSRSSF</sequence>
<feature type="compositionally biased region" description="Basic and acidic residues" evidence="7">
    <location>
        <begin position="352"/>
        <end position="365"/>
    </location>
</feature>
<accession>A0AAF3EAE0</accession>
<dbReference type="GO" id="GO:0007254">
    <property type="term" value="P:JNK cascade"/>
    <property type="evidence" value="ECO:0007669"/>
    <property type="project" value="TreeGrafter"/>
</dbReference>
<dbReference type="Gene3D" id="1.10.510.10">
    <property type="entry name" value="Transferase(Phosphotransferase) domain 1"/>
    <property type="match status" value="1"/>
</dbReference>
<keyword evidence="4" id="KW-0547">Nucleotide-binding</keyword>
<dbReference type="GO" id="GO:0043123">
    <property type="term" value="P:positive regulation of canonical NF-kappaB signal transduction"/>
    <property type="evidence" value="ECO:0007669"/>
    <property type="project" value="TreeGrafter"/>
</dbReference>
<evidence type="ECO:0000256" key="3">
    <source>
        <dbReference type="ARBA" id="ARBA00022679"/>
    </source>
</evidence>
<dbReference type="WBParaSite" id="MBELARI_LOCUS10892">
    <property type="protein sequence ID" value="MBELARI_LOCUS10892"/>
    <property type="gene ID" value="MBELARI_LOCUS10892"/>
</dbReference>
<proteinExistence type="inferred from homology"/>
<dbReference type="GO" id="GO:0006955">
    <property type="term" value="P:immune response"/>
    <property type="evidence" value="ECO:0007669"/>
    <property type="project" value="TreeGrafter"/>
</dbReference>
<dbReference type="Pfam" id="PF00069">
    <property type="entry name" value="Pkinase"/>
    <property type="match status" value="1"/>
</dbReference>
<evidence type="ECO:0000256" key="2">
    <source>
        <dbReference type="ARBA" id="ARBA00022527"/>
    </source>
</evidence>
<dbReference type="PANTHER" id="PTHR46716:SF1">
    <property type="entry name" value="MITOGEN-ACTIVATED PROTEIN KINASE KINASE KINASE 7"/>
    <property type="match status" value="1"/>
</dbReference>
<evidence type="ECO:0000256" key="1">
    <source>
        <dbReference type="ARBA" id="ARBA00006529"/>
    </source>
</evidence>
<reference evidence="10" key="1">
    <citation type="submission" date="2024-02" db="UniProtKB">
        <authorList>
            <consortium name="WormBaseParasite"/>
        </authorList>
    </citation>
    <scope>IDENTIFICATION</scope>
</reference>
<evidence type="ECO:0000313" key="10">
    <source>
        <dbReference type="WBParaSite" id="MBELARI_LOCUS10892"/>
    </source>
</evidence>
<keyword evidence="2" id="KW-0723">Serine/threonine-protein kinase</keyword>
<keyword evidence="6" id="KW-0067">ATP-binding</keyword>
<dbReference type="PANTHER" id="PTHR46716">
    <property type="entry name" value="MITOGEN-ACTIVATED PROTEIN KINASE KINASE KINASE 7"/>
    <property type="match status" value="1"/>
</dbReference>
<evidence type="ECO:0000259" key="8">
    <source>
        <dbReference type="PROSITE" id="PS50011"/>
    </source>
</evidence>
<keyword evidence="5" id="KW-0418">Kinase</keyword>
<protein>
    <recommendedName>
        <fullName evidence="8">Protein kinase domain-containing protein</fullName>
    </recommendedName>
</protein>
<keyword evidence="9" id="KW-1185">Reference proteome</keyword>
<feature type="region of interest" description="Disordered" evidence="7">
    <location>
        <begin position="352"/>
        <end position="402"/>
    </location>
</feature>
<feature type="compositionally biased region" description="Acidic residues" evidence="7">
    <location>
        <begin position="366"/>
        <end position="381"/>
    </location>
</feature>
<name>A0AAF3EAE0_9BILA</name>